<sequence>MDKNSGKENNISPDDILKALDRFGNGSKTPSPVEEDRDDPLVPGRLSFLEDPLGTQRLSFISADGSEIDSDYSSASSVVHLSEEQKNLEQEWEVLFGSTTYYTKIRQHALDGKLRFCKFRSVCWKVFLECLPDRKDEWITKTAKLRNDYVKFKNNCLFDPNKEKNEDMDLSVFNPLSQEEASPWKQYFVDNELKSTIKQDLDRLSPEIEFFQQSKVKEMMLNILFCHAKKNEALSYKQGMHELLAPIVYVLTEDAMIYQHIEGSSLGMAKVLMDPKYLEHDAFALFVQLMDQTETWYLQIPVKGLPERNKFLDPHVEPFTDQEIIPSTAIVKKLNRIQEHMLRKYDPELWVHLKNLDITPQVYGLRWIRLLFGREFPMDDVLVLWDALFADGPMLDLVDYIYISMLKAIRNKLLSGSYSVCIGYLMKFPRVYDDVFRYVKTALTMRENKPSSSRSSPRSSRPSDSHPMDSSGTLAPRKKQGPNRPQSAFTSFTKRYQQFIEPTRPASVKPAGKTVSHQTSSVNNSAETEEELIFKSLRPARPASVPAPELRERTDSGSHSTGSGKSLKSLSNPLKGKLMARPRTRSRIEYDELAQDHERLQKQVSSLKSELDKMQGLYLYCGRKMDSYVDLLQDELTKEEDCVRDIVYLCLAGLKQVRDLLKGTLAFRGSTIETECDFMEIDNNIASRLEIPPQNQQKDSEIPENLPVPMMANFGHFENSDETESSFISGDVQQGNFQESEHFSEVSKENKGKEFSMTSAEIESIQQQLRELETITAEVRAGKHDRKAENAEETLATHEGGNNDDAQYLVSPLNGGNGILESTESNSLLHGEEGVSDTKAQRNVENSELLSHDKPGGEDEICDGDKEDSIANDFQRMKGSRATSCDTNPLCDTDSQLSLPTSDPLTEGESSNDTFSTGVLRSDSPCREFVFVNHDGTADNELKPKSHPLESSGEF</sequence>
<dbReference type="FunFam" id="1.10.472.80:FF:000038">
    <property type="entry name" value="TBC1 domain family member 5"/>
    <property type="match status" value="1"/>
</dbReference>
<feature type="compositionally biased region" description="Basic and acidic residues" evidence="3">
    <location>
        <begin position="781"/>
        <end position="790"/>
    </location>
</feature>
<feature type="region of interest" description="Disordered" evidence="3">
    <location>
        <begin position="935"/>
        <end position="955"/>
    </location>
</feature>
<keyword evidence="2" id="KW-0175">Coiled coil</keyword>
<evidence type="ECO:0000256" key="3">
    <source>
        <dbReference type="SAM" id="MobiDB-lite"/>
    </source>
</evidence>
<dbReference type="Proteomes" id="UP000225706">
    <property type="component" value="Unassembled WGS sequence"/>
</dbReference>
<evidence type="ECO:0000313" key="6">
    <source>
        <dbReference type="Proteomes" id="UP000225706"/>
    </source>
</evidence>
<dbReference type="InterPro" id="IPR000195">
    <property type="entry name" value="Rab-GAP-TBC_dom"/>
</dbReference>
<dbReference type="GO" id="GO:0005096">
    <property type="term" value="F:GTPase activator activity"/>
    <property type="evidence" value="ECO:0007669"/>
    <property type="project" value="UniProtKB-KW"/>
</dbReference>
<keyword evidence="1" id="KW-0343">GTPase activation</keyword>
<name>A0A2B4RSG8_STYPI</name>
<feature type="compositionally biased region" description="Low complexity" evidence="3">
    <location>
        <begin position="557"/>
        <end position="577"/>
    </location>
</feature>
<dbReference type="OrthoDB" id="27140at2759"/>
<feature type="compositionally biased region" description="Basic and acidic residues" evidence="3">
    <location>
        <begin position="936"/>
        <end position="948"/>
    </location>
</feature>
<reference evidence="6" key="1">
    <citation type="journal article" date="2017" name="bioRxiv">
        <title>Comparative analysis of the genomes of Stylophora pistillata and Acropora digitifera provides evidence for extensive differences between species of corals.</title>
        <authorList>
            <person name="Voolstra C.R."/>
            <person name="Li Y."/>
            <person name="Liew Y.J."/>
            <person name="Baumgarten S."/>
            <person name="Zoccola D."/>
            <person name="Flot J.-F."/>
            <person name="Tambutte S."/>
            <person name="Allemand D."/>
            <person name="Aranda M."/>
        </authorList>
    </citation>
    <scope>NUCLEOTIDE SEQUENCE [LARGE SCALE GENOMIC DNA]</scope>
</reference>
<dbReference type="EMBL" id="LSMT01000279">
    <property type="protein sequence ID" value="PFX21374.1"/>
    <property type="molecule type" value="Genomic_DNA"/>
</dbReference>
<dbReference type="SUPFAM" id="SSF47923">
    <property type="entry name" value="Ypt/Rab-GAP domain of gyp1p"/>
    <property type="match status" value="2"/>
</dbReference>
<dbReference type="FunFam" id="1.10.8.270:FF:000011">
    <property type="entry name" value="TBC1 domain family member 5"/>
    <property type="match status" value="1"/>
</dbReference>
<evidence type="ECO:0000259" key="4">
    <source>
        <dbReference type="PROSITE" id="PS50086"/>
    </source>
</evidence>
<dbReference type="PANTHER" id="PTHR22957">
    <property type="entry name" value="TBC1 DOMAIN FAMILY MEMBER GTPASE-ACTIVATING PROTEIN"/>
    <property type="match status" value="1"/>
</dbReference>
<evidence type="ECO:0000256" key="1">
    <source>
        <dbReference type="ARBA" id="ARBA00022468"/>
    </source>
</evidence>
<organism evidence="5 6">
    <name type="scientific">Stylophora pistillata</name>
    <name type="common">Smooth cauliflower coral</name>
    <dbReference type="NCBI Taxonomy" id="50429"/>
    <lineage>
        <taxon>Eukaryota</taxon>
        <taxon>Metazoa</taxon>
        <taxon>Cnidaria</taxon>
        <taxon>Anthozoa</taxon>
        <taxon>Hexacorallia</taxon>
        <taxon>Scleractinia</taxon>
        <taxon>Astrocoeniina</taxon>
        <taxon>Pocilloporidae</taxon>
        <taxon>Stylophora</taxon>
    </lineage>
</organism>
<feature type="compositionally biased region" description="Low complexity" evidence="3">
    <location>
        <begin position="450"/>
        <end position="460"/>
    </location>
</feature>
<dbReference type="Gene3D" id="1.10.8.270">
    <property type="entry name" value="putative rabgap domain of human tbc1 domain family member 14 like domains"/>
    <property type="match status" value="1"/>
</dbReference>
<keyword evidence="6" id="KW-1185">Reference proteome</keyword>
<feature type="domain" description="Rab-GAP TBC" evidence="4">
    <location>
        <begin position="114"/>
        <end position="392"/>
    </location>
</feature>
<dbReference type="GO" id="GO:0005737">
    <property type="term" value="C:cytoplasm"/>
    <property type="evidence" value="ECO:0007669"/>
    <property type="project" value="UniProtKB-ARBA"/>
</dbReference>
<feature type="compositionally biased region" description="Polar residues" evidence="3">
    <location>
        <begin position="893"/>
        <end position="919"/>
    </location>
</feature>
<feature type="compositionally biased region" description="Basic and acidic residues" evidence="3">
    <location>
        <begin position="850"/>
        <end position="869"/>
    </location>
</feature>
<feature type="coiled-coil region" evidence="2">
    <location>
        <begin position="583"/>
        <end position="617"/>
    </location>
</feature>
<evidence type="ECO:0000313" key="5">
    <source>
        <dbReference type="EMBL" id="PFX21374.1"/>
    </source>
</evidence>
<evidence type="ECO:0000256" key="2">
    <source>
        <dbReference type="SAM" id="Coils"/>
    </source>
</evidence>
<proteinExistence type="predicted"/>
<dbReference type="Pfam" id="PF00566">
    <property type="entry name" value="RabGAP-TBC"/>
    <property type="match status" value="2"/>
</dbReference>
<feature type="region of interest" description="Disordered" evidence="3">
    <location>
        <begin position="501"/>
        <end position="581"/>
    </location>
</feature>
<feature type="compositionally biased region" description="Polar residues" evidence="3">
    <location>
        <begin position="515"/>
        <end position="526"/>
    </location>
</feature>
<dbReference type="STRING" id="50429.A0A2B4RSG8"/>
<feature type="region of interest" description="Disordered" evidence="3">
    <location>
        <begin position="1"/>
        <end position="41"/>
    </location>
</feature>
<protein>
    <submittedName>
        <fullName evidence="5">TBC1 domain family member 5</fullName>
    </submittedName>
</protein>
<dbReference type="PROSITE" id="PS50086">
    <property type="entry name" value="TBC_RABGAP"/>
    <property type="match status" value="1"/>
</dbReference>
<accession>A0A2B4RSG8</accession>
<feature type="region of interest" description="Disordered" evidence="3">
    <location>
        <begin position="447"/>
        <end position="488"/>
    </location>
</feature>
<dbReference type="AlphaFoldDB" id="A0A2B4RSG8"/>
<dbReference type="InterPro" id="IPR035969">
    <property type="entry name" value="Rab-GAP_TBC_sf"/>
</dbReference>
<dbReference type="Gene3D" id="1.10.472.80">
    <property type="entry name" value="Ypt/Rab-GAP domain of gyp1p, domain 3"/>
    <property type="match status" value="1"/>
</dbReference>
<feature type="region of interest" description="Disordered" evidence="3">
    <location>
        <begin position="781"/>
        <end position="921"/>
    </location>
</feature>
<dbReference type="SMART" id="SM00164">
    <property type="entry name" value="TBC"/>
    <property type="match status" value="1"/>
</dbReference>
<gene>
    <name evidence="5" type="primary">TBC1D5</name>
    <name evidence="5" type="ORF">AWC38_SpisGene14128</name>
</gene>
<comment type="caution">
    <text evidence="5">The sequence shown here is derived from an EMBL/GenBank/DDBJ whole genome shotgun (WGS) entry which is preliminary data.</text>
</comment>
<dbReference type="PANTHER" id="PTHR22957:SF337">
    <property type="entry name" value="TBC1 DOMAIN FAMILY MEMBER 5"/>
    <property type="match status" value="1"/>
</dbReference>